<evidence type="ECO:0000313" key="6">
    <source>
        <dbReference type="Proteomes" id="UP000238762"/>
    </source>
</evidence>
<comment type="caution">
    <text evidence="5">The sequence shown here is derived from an EMBL/GenBank/DDBJ whole genome shotgun (WGS) entry which is preliminary data.</text>
</comment>
<feature type="domain" description="FAD-binding" evidence="4">
    <location>
        <begin position="349"/>
        <end position="449"/>
    </location>
</feature>
<dbReference type="RefSeq" id="WP_106291386.1">
    <property type="nucleotide sequence ID" value="NZ_CAWNTC010000205.1"/>
</dbReference>
<feature type="region of interest" description="Disordered" evidence="3">
    <location>
        <begin position="85"/>
        <end position="106"/>
    </location>
</feature>
<dbReference type="GO" id="GO:0004497">
    <property type="term" value="F:monooxygenase activity"/>
    <property type="evidence" value="ECO:0007669"/>
    <property type="project" value="UniProtKB-KW"/>
</dbReference>
<dbReference type="AlphaFoldDB" id="A0A2T1BXN5"/>
<evidence type="ECO:0000259" key="4">
    <source>
        <dbReference type="Pfam" id="PF01494"/>
    </source>
</evidence>
<reference evidence="5 6" key="1">
    <citation type="submission" date="2018-02" db="EMBL/GenBank/DDBJ databases">
        <authorList>
            <person name="Cohen D.B."/>
            <person name="Kent A.D."/>
        </authorList>
    </citation>
    <scope>NUCLEOTIDE SEQUENCE [LARGE SCALE GENOMIC DNA]</scope>
    <source>
        <strain evidence="5 6">CCAP 1448/3</strain>
    </source>
</reference>
<feature type="domain" description="FAD-binding" evidence="4">
    <location>
        <begin position="14"/>
        <end position="46"/>
    </location>
</feature>
<dbReference type="PANTHER" id="PTHR13789">
    <property type="entry name" value="MONOOXYGENASE"/>
    <property type="match status" value="1"/>
</dbReference>
<proteinExistence type="predicted"/>
<reference evidence="5 6" key="2">
    <citation type="submission" date="2018-03" db="EMBL/GenBank/DDBJ databases">
        <title>The ancient ancestry and fast evolution of plastids.</title>
        <authorList>
            <person name="Moore K.R."/>
            <person name="Magnabosco C."/>
            <person name="Momper L."/>
            <person name="Gold D.A."/>
            <person name="Bosak T."/>
            <person name="Fournier G.P."/>
        </authorList>
    </citation>
    <scope>NUCLEOTIDE SEQUENCE [LARGE SCALE GENOMIC DNA]</scope>
    <source>
        <strain evidence="5 6">CCAP 1448/3</strain>
    </source>
</reference>
<dbReference type="Proteomes" id="UP000238762">
    <property type="component" value="Unassembled WGS sequence"/>
</dbReference>
<dbReference type="InterPro" id="IPR002938">
    <property type="entry name" value="FAD-bd"/>
</dbReference>
<dbReference type="OrthoDB" id="9766816at2"/>
<evidence type="ECO:0000256" key="1">
    <source>
        <dbReference type="ARBA" id="ARBA00023002"/>
    </source>
</evidence>
<dbReference type="PRINTS" id="PR00420">
    <property type="entry name" value="RNGMNOXGNASE"/>
</dbReference>
<evidence type="ECO:0000256" key="2">
    <source>
        <dbReference type="ARBA" id="ARBA00023033"/>
    </source>
</evidence>
<dbReference type="SUPFAM" id="SSF51905">
    <property type="entry name" value="FAD/NAD(P)-binding domain"/>
    <property type="match status" value="1"/>
</dbReference>
<dbReference type="Pfam" id="PF01494">
    <property type="entry name" value="FAD_binding_3"/>
    <property type="match status" value="2"/>
</dbReference>
<dbReference type="GO" id="GO:0071949">
    <property type="term" value="F:FAD binding"/>
    <property type="evidence" value="ECO:0007669"/>
    <property type="project" value="InterPro"/>
</dbReference>
<organism evidence="5 6">
    <name type="scientific">Merismopedia glauca CCAP 1448/3</name>
    <dbReference type="NCBI Taxonomy" id="1296344"/>
    <lineage>
        <taxon>Bacteria</taxon>
        <taxon>Bacillati</taxon>
        <taxon>Cyanobacteriota</taxon>
        <taxon>Cyanophyceae</taxon>
        <taxon>Synechococcales</taxon>
        <taxon>Merismopediaceae</taxon>
        <taxon>Merismopedia</taxon>
    </lineage>
</organism>
<dbReference type="PANTHER" id="PTHR13789:SF309">
    <property type="entry name" value="PUTATIVE (AFU_ORTHOLOGUE AFUA_6G14510)-RELATED"/>
    <property type="match status" value="1"/>
</dbReference>
<dbReference type="InterPro" id="IPR050493">
    <property type="entry name" value="FAD-dep_Monooxygenase_BioMet"/>
</dbReference>
<evidence type="ECO:0000313" key="5">
    <source>
        <dbReference type="EMBL" id="PSB00752.1"/>
    </source>
</evidence>
<protein>
    <submittedName>
        <fullName evidence="5">FAD-dependent monooxygenase</fullName>
    </submittedName>
</protein>
<sequence>MSVENASISPGKVYDVLIVGAGPVGLATAIALRQRGINNILVIDQTREFRRVGQVVDLLPNGLKAIKYVDAEAYQQLREIAVKSLQPPASNNSPSDRPAQQPPPNRVWNYKNLQGDIVRSIPLDFETWFQRYGEGRVSLSWYDLQTTLRNLLPSEIVLANHRAVKIEPDDRCVQINCLSDGAIASNPFAHWETSSSSELPSSSLETPGTFNTQFWAKLVVAADGINSTIRQVLYAGTDLEQWAKPQYSGFAAIGCLQIDNVPDAIVEELEVNYLQGDRVITLDNDAVNFDSQDSEQPRLILVRKPEKSMGYLLHTPLSLDYLPNKSSAEIIALGIEVLKKAGFPQVFADLLSLSTDEKLFHRPYYIHPANIQVENPPIWSRDRVVLVGDAAHGMPPFMAQGANQGFEDAAVISTLITKLVRENCLDDEKAIANAFKQYEQIRQPFMVKIQEATMKNHRWSQQEWDDYSQMVYSRDYSYFN</sequence>
<keyword evidence="1" id="KW-0560">Oxidoreductase</keyword>
<dbReference type="Gene3D" id="3.50.50.60">
    <property type="entry name" value="FAD/NAD(P)-binding domain"/>
    <property type="match status" value="2"/>
</dbReference>
<keyword evidence="6" id="KW-1185">Reference proteome</keyword>
<dbReference type="InterPro" id="IPR036188">
    <property type="entry name" value="FAD/NAD-bd_sf"/>
</dbReference>
<evidence type="ECO:0000256" key="3">
    <source>
        <dbReference type="SAM" id="MobiDB-lite"/>
    </source>
</evidence>
<dbReference type="EMBL" id="PVWJ01000164">
    <property type="protein sequence ID" value="PSB00752.1"/>
    <property type="molecule type" value="Genomic_DNA"/>
</dbReference>
<keyword evidence="2 5" id="KW-0503">Monooxygenase</keyword>
<accession>A0A2T1BXN5</accession>
<gene>
    <name evidence="5" type="ORF">C7B64_21900</name>
</gene>
<name>A0A2T1BXN5_9CYAN</name>